<reference evidence="1" key="1">
    <citation type="submission" date="2022-10" db="EMBL/GenBank/DDBJ databases">
        <authorList>
            <person name="Chen Y."/>
            <person name="Dougan E. K."/>
            <person name="Chan C."/>
            <person name="Rhodes N."/>
            <person name="Thang M."/>
        </authorList>
    </citation>
    <scope>NUCLEOTIDE SEQUENCE</scope>
</reference>
<dbReference type="EMBL" id="CAMXCT010001591">
    <property type="protein sequence ID" value="CAI3991424.1"/>
    <property type="molecule type" value="Genomic_DNA"/>
</dbReference>
<name>A0A9P1CGD6_9DINO</name>
<evidence type="ECO:0000313" key="1">
    <source>
        <dbReference type="EMBL" id="CAI3991424.1"/>
    </source>
</evidence>
<dbReference type="Proteomes" id="UP001152797">
    <property type="component" value="Unassembled WGS sequence"/>
</dbReference>
<accession>A0A9P1CGD6</accession>
<evidence type="ECO:0000313" key="3">
    <source>
        <dbReference type="Proteomes" id="UP001152797"/>
    </source>
</evidence>
<evidence type="ECO:0000313" key="2">
    <source>
        <dbReference type="EMBL" id="CAL1144799.1"/>
    </source>
</evidence>
<dbReference type="AlphaFoldDB" id="A0A9P1CGD6"/>
<comment type="caution">
    <text evidence="1">The sequence shown here is derived from an EMBL/GenBank/DDBJ whole genome shotgun (WGS) entry which is preliminary data.</text>
</comment>
<dbReference type="EMBL" id="CAMXCT020001591">
    <property type="protein sequence ID" value="CAL1144799.1"/>
    <property type="molecule type" value="Genomic_DNA"/>
</dbReference>
<sequence length="79" mass="8690">MVALCQTWSSIPEISTAIGPDQADVLSCAERLEELKADVSEKAHSLESFQDSLHATQAQQLPEDIEHEGRNPTFLRVAV</sequence>
<protein>
    <submittedName>
        <fullName evidence="1">Uncharacterized protein</fullName>
    </submittedName>
</protein>
<proteinExistence type="predicted"/>
<dbReference type="EMBL" id="CAMXCT030001591">
    <property type="protein sequence ID" value="CAL4778736.1"/>
    <property type="molecule type" value="Genomic_DNA"/>
</dbReference>
<gene>
    <name evidence="1" type="ORF">C1SCF055_LOCUS18336</name>
</gene>
<organism evidence="1">
    <name type="scientific">Cladocopium goreaui</name>
    <dbReference type="NCBI Taxonomy" id="2562237"/>
    <lineage>
        <taxon>Eukaryota</taxon>
        <taxon>Sar</taxon>
        <taxon>Alveolata</taxon>
        <taxon>Dinophyceae</taxon>
        <taxon>Suessiales</taxon>
        <taxon>Symbiodiniaceae</taxon>
        <taxon>Cladocopium</taxon>
    </lineage>
</organism>
<reference evidence="2" key="2">
    <citation type="submission" date="2024-04" db="EMBL/GenBank/DDBJ databases">
        <authorList>
            <person name="Chen Y."/>
            <person name="Shah S."/>
            <person name="Dougan E. K."/>
            <person name="Thang M."/>
            <person name="Chan C."/>
        </authorList>
    </citation>
    <scope>NUCLEOTIDE SEQUENCE [LARGE SCALE GENOMIC DNA]</scope>
</reference>
<keyword evidence="3" id="KW-1185">Reference proteome</keyword>